<gene>
    <name evidence="1" type="ORF">SS1G_04751</name>
</gene>
<dbReference type="AlphaFoldDB" id="A7EHF9"/>
<dbReference type="InParanoid" id="A7EHF9"/>
<sequence>MNPEESLRRKVDRDSFSPWIDALKFASRGPSWGEMKSGTVGALISLCPPETYLRKIKVLGTE</sequence>
<evidence type="ECO:0000313" key="1">
    <source>
        <dbReference type="EMBL" id="EDO02275.1"/>
    </source>
</evidence>
<name>A7EHF9_SCLS1</name>
<dbReference type="RefSeq" id="XP_001594943.1">
    <property type="nucleotide sequence ID" value="XM_001594893.1"/>
</dbReference>
<dbReference type="HOGENOM" id="CLU_2905523_0_0_1"/>
<evidence type="ECO:0000313" key="2">
    <source>
        <dbReference type="Proteomes" id="UP000001312"/>
    </source>
</evidence>
<reference evidence="2" key="1">
    <citation type="journal article" date="2011" name="PLoS Genet.">
        <title>Genomic analysis of the necrotrophic fungal pathogens Sclerotinia sclerotiorum and Botrytis cinerea.</title>
        <authorList>
            <person name="Amselem J."/>
            <person name="Cuomo C.A."/>
            <person name="van Kan J.A."/>
            <person name="Viaud M."/>
            <person name="Benito E.P."/>
            <person name="Couloux A."/>
            <person name="Coutinho P.M."/>
            <person name="de Vries R.P."/>
            <person name="Dyer P.S."/>
            <person name="Fillinger S."/>
            <person name="Fournier E."/>
            <person name="Gout L."/>
            <person name="Hahn M."/>
            <person name="Kohn L."/>
            <person name="Lapalu N."/>
            <person name="Plummer K.M."/>
            <person name="Pradier J.M."/>
            <person name="Quevillon E."/>
            <person name="Sharon A."/>
            <person name="Simon A."/>
            <person name="ten Have A."/>
            <person name="Tudzynski B."/>
            <person name="Tudzynski P."/>
            <person name="Wincker P."/>
            <person name="Andrew M."/>
            <person name="Anthouard V."/>
            <person name="Beever R.E."/>
            <person name="Beffa R."/>
            <person name="Benoit I."/>
            <person name="Bouzid O."/>
            <person name="Brault B."/>
            <person name="Chen Z."/>
            <person name="Choquer M."/>
            <person name="Collemare J."/>
            <person name="Cotton P."/>
            <person name="Danchin E.G."/>
            <person name="Da Silva C."/>
            <person name="Gautier A."/>
            <person name="Giraud C."/>
            <person name="Giraud T."/>
            <person name="Gonzalez C."/>
            <person name="Grossetete S."/>
            <person name="Guldener U."/>
            <person name="Henrissat B."/>
            <person name="Howlett B.J."/>
            <person name="Kodira C."/>
            <person name="Kretschmer M."/>
            <person name="Lappartient A."/>
            <person name="Leroch M."/>
            <person name="Levis C."/>
            <person name="Mauceli E."/>
            <person name="Neuveglise C."/>
            <person name="Oeser B."/>
            <person name="Pearson M."/>
            <person name="Poulain J."/>
            <person name="Poussereau N."/>
            <person name="Quesneville H."/>
            <person name="Rascle C."/>
            <person name="Schumacher J."/>
            <person name="Segurens B."/>
            <person name="Sexton A."/>
            <person name="Silva E."/>
            <person name="Sirven C."/>
            <person name="Soanes D.M."/>
            <person name="Talbot N.J."/>
            <person name="Templeton M."/>
            <person name="Yandava C."/>
            <person name="Yarden O."/>
            <person name="Zeng Q."/>
            <person name="Rollins J.A."/>
            <person name="Lebrun M.H."/>
            <person name="Dickman M."/>
        </authorList>
    </citation>
    <scope>NUCLEOTIDE SEQUENCE [LARGE SCALE GENOMIC DNA]</scope>
    <source>
        <strain evidence="2">ATCC 18683 / 1980 / Ss-1</strain>
    </source>
</reference>
<dbReference type="EMBL" id="CH476625">
    <property type="protein sequence ID" value="EDO02275.1"/>
    <property type="molecule type" value="Genomic_DNA"/>
</dbReference>
<dbReference type="KEGG" id="ssl:SS1G_04751"/>
<accession>A7EHF9</accession>
<keyword evidence="2" id="KW-1185">Reference proteome</keyword>
<dbReference type="GeneID" id="5490484"/>
<proteinExistence type="predicted"/>
<dbReference type="Proteomes" id="UP000001312">
    <property type="component" value="Unassembled WGS sequence"/>
</dbReference>
<organism evidence="1 2">
    <name type="scientific">Sclerotinia sclerotiorum (strain ATCC 18683 / 1980 / Ss-1)</name>
    <name type="common">White mold</name>
    <name type="synonym">Whetzelinia sclerotiorum</name>
    <dbReference type="NCBI Taxonomy" id="665079"/>
    <lineage>
        <taxon>Eukaryota</taxon>
        <taxon>Fungi</taxon>
        <taxon>Dikarya</taxon>
        <taxon>Ascomycota</taxon>
        <taxon>Pezizomycotina</taxon>
        <taxon>Leotiomycetes</taxon>
        <taxon>Helotiales</taxon>
        <taxon>Sclerotiniaceae</taxon>
        <taxon>Sclerotinia</taxon>
    </lineage>
</organism>
<protein>
    <submittedName>
        <fullName evidence="1">Uncharacterized protein</fullName>
    </submittedName>
</protein>